<dbReference type="AlphaFoldDB" id="A0A8B4U375"/>
<sequence>MHGQLSNQLRDMLRGKELTAGLTRIGGIIGYQKLIGITEQVNLMGIKIPESQPLNPFQYRSKPDIFLFNGTAQPVTGRIKISKQSLNVGF</sequence>
<proteinExistence type="predicted"/>
<organism evidence="1 2">
    <name type="scientific">Klebsiella quasivariicola</name>
    <dbReference type="NCBI Taxonomy" id="2026240"/>
    <lineage>
        <taxon>Bacteria</taxon>
        <taxon>Pseudomonadati</taxon>
        <taxon>Pseudomonadota</taxon>
        <taxon>Gammaproteobacteria</taxon>
        <taxon>Enterobacterales</taxon>
        <taxon>Enterobacteriaceae</taxon>
        <taxon>Klebsiella/Raoultella group</taxon>
        <taxon>Klebsiella</taxon>
        <taxon>Klebsiella pneumoniae complex</taxon>
    </lineage>
</organism>
<evidence type="ECO:0000313" key="2">
    <source>
        <dbReference type="Proteomes" id="UP000257712"/>
    </source>
</evidence>
<comment type="caution">
    <text evidence="1">The sequence shown here is derived from an EMBL/GenBank/DDBJ whole genome shotgun (WGS) entry which is preliminary data.</text>
</comment>
<dbReference type="EMBL" id="UJZG01000038">
    <property type="protein sequence ID" value="SXE03223.1"/>
    <property type="molecule type" value="Genomic_DNA"/>
</dbReference>
<gene>
    <name evidence="1" type="ORF">SAMEA3538780_05427</name>
</gene>
<reference evidence="1 2" key="1">
    <citation type="submission" date="2018-08" db="EMBL/GenBank/DDBJ databases">
        <authorList>
            <consortium name="Pathogen Informatics"/>
        </authorList>
    </citation>
    <scope>NUCLEOTIDE SEQUENCE [LARGE SCALE GENOMIC DNA]</scope>
    <source>
        <strain evidence="1 2">EuSCAPE_IT371</strain>
    </source>
</reference>
<evidence type="ECO:0000313" key="1">
    <source>
        <dbReference type="EMBL" id="SXE03223.1"/>
    </source>
</evidence>
<dbReference type="Proteomes" id="UP000257712">
    <property type="component" value="Unassembled WGS sequence"/>
</dbReference>
<accession>A0A8B4U375</accession>
<name>A0A8B4U375_9ENTR</name>
<protein>
    <submittedName>
        <fullName evidence="1">Uncharacterized protein</fullName>
    </submittedName>
</protein>